<keyword evidence="3" id="KW-0132">Cell division</keyword>
<evidence type="ECO:0000259" key="9">
    <source>
        <dbReference type="PROSITE" id="PS51779"/>
    </source>
</evidence>
<dbReference type="Pfam" id="PF03799">
    <property type="entry name" value="FtsQ_DivIB_C"/>
    <property type="match status" value="1"/>
</dbReference>
<dbReference type="PATRIC" id="fig|1588748.3.peg.251"/>
<dbReference type="InterPro" id="IPR013685">
    <property type="entry name" value="POTRA_FtsQ_type"/>
</dbReference>
<evidence type="ECO:0000256" key="4">
    <source>
        <dbReference type="ARBA" id="ARBA00022692"/>
    </source>
</evidence>
<feature type="domain" description="POTRA" evidence="9">
    <location>
        <begin position="81"/>
        <end position="149"/>
    </location>
</feature>
<evidence type="ECO:0000313" key="11">
    <source>
        <dbReference type="Proteomes" id="UP000070160"/>
    </source>
</evidence>
<evidence type="ECO:0000313" key="10">
    <source>
        <dbReference type="EMBL" id="KXB92791.1"/>
    </source>
</evidence>
<dbReference type="PANTHER" id="PTHR37820:SF1">
    <property type="entry name" value="CELL DIVISION PROTEIN FTSQ"/>
    <property type="match status" value="1"/>
</dbReference>
<evidence type="ECO:0000256" key="3">
    <source>
        <dbReference type="ARBA" id="ARBA00022618"/>
    </source>
</evidence>
<keyword evidence="5 8" id="KW-1133">Transmembrane helix</keyword>
<keyword evidence="6 8" id="KW-0472">Membrane</keyword>
<dbReference type="InterPro" id="IPR034746">
    <property type="entry name" value="POTRA"/>
</dbReference>
<dbReference type="AlphaFoldDB" id="A0A134CKQ0"/>
<evidence type="ECO:0000256" key="6">
    <source>
        <dbReference type="ARBA" id="ARBA00023136"/>
    </source>
</evidence>
<keyword evidence="7" id="KW-0131">Cell cycle</keyword>
<sequence length="286" mass="32267">MKYTDDNNRWMTESDTFNEVMTRGEYDSSFGHKKIETHTSVPRQGLSTRRIRKRKPLVKRKVWLVIAVFLIGWCLLRLAPIPFGTVEVHGNETMKQSDVYRAAGVGKPVNVVQLSPNQMENRLHEDLRVGKVTVTRKFPFTIAIQLTERKPIALVMTMFGFAYIDDTGMIIQTASQIKGVSAPIITGKKVGAVLLGDTLDDATIQGVLQYIKILPVAVQEKITEVNMADTADIVVYTSDSIAIHLGKADHPRERADITMDLLRQVEQQQLHVQYIDTDIRAPLIKR</sequence>
<dbReference type="PROSITE" id="PS51779">
    <property type="entry name" value="POTRA"/>
    <property type="match status" value="1"/>
</dbReference>
<dbReference type="STRING" id="1588748.HMPREF3182_00261"/>
<gene>
    <name evidence="10" type="ORF">HMPREF3182_00261</name>
</gene>
<dbReference type="PANTHER" id="PTHR37820">
    <property type="entry name" value="CELL DIVISION PROTEIN DIVIB"/>
    <property type="match status" value="1"/>
</dbReference>
<dbReference type="EMBL" id="LSDT01000005">
    <property type="protein sequence ID" value="KXB92791.1"/>
    <property type="molecule type" value="Genomic_DNA"/>
</dbReference>
<dbReference type="GO" id="GO:0051301">
    <property type="term" value="P:cell division"/>
    <property type="evidence" value="ECO:0007669"/>
    <property type="project" value="UniProtKB-KW"/>
</dbReference>
<evidence type="ECO:0000256" key="8">
    <source>
        <dbReference type="SAM" id="Phobius"/>
    </source>
</evidence>
<evidence type="ECO:0000256" key="5">
    <source>
        <dbReference type="ARBA" id="ARBA00022989"/>
    </source>
</evidence>
<organism evidence="10 11">
    <name type="scientific">Megasphaera hutchinsoni</name>
    <dbReference type="NCBI Taxonomy" id="1588748"/>
    <lineage>
        <taxon>Bacteria</taxon>
        <taxon>Bacillati</taxon>
        <taxon>Bacillota</taxon>
        <taxon>Negativicutes</taxon>
        <taxon>Veillonellales</taxon>
        <taxon>Veillonellaceae</taxon>
        <taxon>Megasphaera</taxon>
    </lineage>
</organism>
<comment type="caution">
    <text evidence="10">The sequence shown here is derived from an EMBL/GenBank/DDBJ whole genome shotgun (WGS) entry which is preliminary data.</text>
</comment>
<dbReference type="GO" id="GO:0005886">
    <property type="term" value="C:plasma membrane"/>
    <property type="evidence" value="ECO:0007669"/>
    <property type="project" value="TreeGrafter"/>
</dbReference>
<dbReference type="InterPro" id="IPR005548">
    <property type="entry name" value="Cell_div_FtsQ/DivIB_C"/>
</dbReference>
<dbReference type="Pfam" id="PF08478">
    <property type="entry name" value="POTRA_1"/>
    <property type="match status" value="1"/>
</dbReference>
<dbReference type="RefSeq" id="WP_235808615.1">
    <property type="nucleotide sequence ID" value="NZ_KQ960928.1"/>
</dbReference>
<proteinExistence type="predicted"/>
<keyword evidence="2" id="KW-1003">Cell membrane</keyword>
<reference evidence="11" key="1">
    <citation type="submission" date="2016-01" db="EMBL/GenBank/DDBJ databases">
        <authorList>
            <person name="Mitreva M."/>
            <person name="Pepin K.H."/>
            <person name="Mihindukulasuriya K.A."/>
            <person name="Fulton R."/>
            <person name="Fronick C."/>
            <person name="O'Laughlin M."/>
            <person name="Miner T."/>
            <person name="Herter B."/>
            <person name="Rosa B.A."/>
            <person name="Cordes M."/>
            <person name="Tomlinson C."/>
            <person name="Wollam A."/>
            <person name="Palsikar V.B."/>
            <person name="Mardis E.R."/>
            <person name="Wilson R.K."/>
        </authorList>
    </citation>
    <scope>NUCLEOTIDE SEQUENCE [LARGE SCALE GENOMIC DNA]</scope>
    <source>
        <strain evidence="11">KA00182</strain>
    </source>
</reference>
<name>A0A134CKQ0_9FIRM</name>
<keyword evidence="11" id="KW-1185">Reference proteome</keyword>
<evidence type="ECO:0000256" key="1">
    <source>
        <dbReference type="ARBA" id="ARBA00004370"/>
    </source>
</evidence>
<dbReference type="Gene3D" id="3.10.20.310">
    <property type="entry name" value="membrane protein fhac"/>
    <property type="match status" value="1"/>
</dbReference>
<keyword evidence="4 8" id="KW-0812">Transmembrane</keyword>
<feature type="transmembrane region" description="Helical" evidence="8">
    <location>
        <begin position="62"/>
        <end position="79"/>
    </location>
</feature>
<accession>A0A134CKQ0</accession>
<evidence type="ECO:0000256" key="2">
    <source>
        <dbReference type="ARBA" id="ARBA00022475"/>
    </source>
</evidence>
<protein>
    <submittedName>
        <fullName evidence="10">POTRA domain protein, FtsQ-type</fullName>
    </submittedName>
</protein>
<dbReference type="InterPro" id="IPR050487">
    <property type="entry name" value="FtsQ_DivIB"/>
</dbReference>
<evidence type="ECO:0000256" key="7">
    <source>
        <dbReference type="ARBA" id="ARBA00023306"/>
    </source>
</evidence>
<comment type="subcellular location">
    <subcellularLocation>
        <location evidence="1">Membrane</location>
    </subcellularLocation>
</comment>
<dbReference type="Proteomes" id="UP000070160">
    <property type="component" value="Unassembled WGS sequence"/>
</dbReference>